<comment type="caution">
    <text evidence="1">The sequence shown here is derived from an EMBL/GenBank/DDBJ whole genome shotgun (WGS) entry which is preliminary data.</text>
</comment>
<accession>A0ACB9HE20</accession>
<evidence type="ECO:0000313" key="1">
    <source>
        <dbReference type="EMBL" id="KAI3793984.1"/>
    </source>
</evidence>
<reference evidence="1 2" key="2">
    <citation type="journal article" date="2022" name="Mol. Ecol. Resour.">
        <title>The genomes of chicory, endive, great burdock and yacon provide insights into Asteraceae paleo-polyploidization history and plant inulin production.</title>
        <authorList>
            <person name="Fan W."/>
            <person name="Wang S."/>
            <person name="Wang H."/>
            <person name="Wang A."/>
            <person name="Jiang F."/>
            <person name="Liu H."/>
            <person name="Zhao H."/>
            <person name="Xu D."/>
            <person name="Zhang Y."/>
        </authorList>
    </citation>
    <scope>NUCLEOTIDE SEQUENCE [LARGE SCALE GENOMIC DNA]</scope>
    <source>
        <strain evidence="2">cv. Yunnan</strain>
        <tissue evidence="1">Leaves</tissue>
    </source>
</reference>
<protein>
    <submittedName>
        <fullName evidence="1">Uncharacterized protein</fullName>
    </submittedName>
</protein>
<sequence length="66" mass="7683">MQVAGELNFGGDSRRVRLPRRHHHRRLIVIFRFTSVSDTSISSFYISEPTIDQDVDAFKEEIDEGF</sequence>
<proteinExistence type="predicted"/>
<gene>
    <name evidence="1" type="ORF">L1987_36608</name>
</gene>
<organism evidence="1 2">
    <name type="scientific">Smallanthus sonchifolius</name>
    <dbReference type="NCBI Taxonomy" id="185202"/>
    <lineage>
        <taxon>Eukaryota</taxon>
        <taxon>Viridiplantae</taxon>
        <taxon>Streptophyta</taxon>
        <taxon>Embryophyta</taxon>
        <taxon>Tracheophyta</taxon>
        <taxon>Spermatophyta</taxon>
        <taxon>Magnoliopsida</taxon>
        <taxon>eudicotyledons</taxon>
        <taxon>Gunneridae</taxon>
        <taxon>Pentapetalae</taxon>
        <taxon>asterids</taxon>
        <taxon>campanulids</taxon>
        <taxon>Asterales</taxon>
        <taxon>Asteraceae</taxon>
        <taxon>Asteroideae</taxon>
        <taxon>Heliantheae alliance</taxon>
        <taxon>Millerieae</taxon>
        <taxon>Smallanthus</taxon>
    </lineage>
</organism>
<dbReference type="Proteomes" id="UP001056120">
    <property type="component" value="Linkage Group LG12"/>
</dbReference>
<name>A0ACB9HE20_9ASTR</name>
<evidence type="ECO:0000313" key="2">
    <source>
        <dbReference type="Proteomes" id="UP001056120"/>
    </source>
</evidence>
<dbReference type="EMBL" id="CM042029">
    <property type="protein sequence ID" value="KAI3793984.1"/>
    <property type="molecule type" value="Genomic_DNA"/>
</dbReference>
<keyword evidence="2" id="KW-1185">Reference proteome</keyword>
<reference evidence="2" key="1">
    <citation type="journal article" date="2022" name="Mol. Ecol. Resour.">
        <title>The genomes of chicory, endive, great burdock and yacon provide insights into Asteraceae palaeo-polyploidization history and plant inulin production.</title>
        <authorList>
            <person name="Fan W."/>
            <person name="Wang S."/>
            <person name="Wang H."/>
            <person name="Wang A."/>
            <person name="Jiang F."/>
            <person name="Liu H."/>
            <person name="Zhao H."/>
            <person name="Xu D."/>
            <person name="Zhang Y."/>
        </authorList>
    </citation>
    <scope>NUCLEOTIDE SEQUENCE [LARGE SCALE GENOMIC DNA]</scope>
    <source>
        <strain evidence="2">cv. Yunnan</strain>
    </source>
</reference>